<gene>
    <name evidence="1" type="primary">CID11_1</name>
    <name evidence="1" type="ORF">CFP56_037141</name>
</gene>
<dbReference type="EMBL" id="PKMF04000069">
    <property type="protein sequence ID" value="KAK7853030.1"/>
    <property type="molecule type" value="Genomic_DNA"/>
</dbReference>
<dbReference type="Pfam" id="PF07145">
    <property type="entry name" value="PAM2"/>
    <property type="match status" value="1"/>
</dbReference>
<accession>A0AAW0LPA9</accession>
<proteinExistence type="predicted"/>
<name>A0AAW0LPA9_QUESU</name>
<feature type="non-terminal residue" evidence="1">
    <location>
        <position position="1"/>
    </location>
</feature>
<organism evidence="1 2">
    <name type="scientific">Quercus suber</name>
    <name type="common">Cork oak</name>
    <dbReference type="NCBI Taxonomy" id="58331"/>
    <lineage>
        <taxon>Eukaryota</taxon>
        <taxon>Viridiplantae</taxon>
        <taxon>Streptophyta</taxon>
        <taxon>Embryophyta</taxon>
        <taxon>Tracheophyta</taxon>
        <taxon>Spermatophyta</taxon>
        <taxon>Magnoliopsida</taxon>
        <taxon>eudicotyledons</taxon>
        <taxon>Gunneridae</taxon>
        <taxon>Pentapetalae</taxon>
        <taxon>rosids</taxon>
        <taxon>fabids</taxon>
        <taxon>Fagales</taxon>
        <taxon>Fagaceae</taxon>
        <taxon>Quercus</taxon>
    </lineage>
</organism>
<evidence type="ECO:0000313" key="1">
    <source>
        <dbReference type="EMBL" id="KAK7853030.1"/>
    </source>
</evidence>
<dbReference type="InterPro" id="IPR009818">
    <property type="entry name" value="PAM2_motif"/>
</dbReference>
<comment type="caution">
    <text evidence="1">The sequence shown here is derived from an EMBL/GenBank/DDBJ whole genome shotgun (WGS) entry which is preliminary data.</text>
</comment>
<keyword evidence="2" id="KW-1185">Reference proteome</keyword>
<protein>
    <submittedName>
        <fullName evidence="1">Polyadenylate-binding protein-interacting protein 11</fullName>
    </submittedName>
</protein>
<evidence type="ECO:0000313" key="2">
    <source>
        <dbReference type="Proteomes" id="UP000237347"/>
    </source>
</evidence>
<dbReference type="Proteomes" id="UP000237347">
    <property type="component" value="Unassembled WGS sequence"/>
</dbReference>
<dbReference type="AlphaFoldDB" id="A0AAW0LPA9"/>
<sequence>PPHLSSFLFFSHPQPLALSHGLHCIVPPLLRRRRRRRSSILKAISFLNSFLLFIKVEISLYTNLMGLMSRGYNRDMKELQELFSKLNPMAEEFVPPSLGIFDKLTYKGADDLHETVGSTKMTKAPERQTEVTYEIFNG</sequence>
<reference evidence="1 2" key="1">
    <citation type="journal article" date="2018" name="Sci. Data">
        <title>The draft genome sequence of cork oak.</title>
        <authorList>
            <person name="Ramos A.M."/>
            <person name="Usie A."/>
            <person name="Barbosa P."/>
            <person name="Barros P.M."/>
            <person name="Capote T."/>
            <person name="Chaves I."/>
            <person name="Simoes F."/>
            <person name="Abreu I."/>
            <person name="Carrasquinho I."/>
            <person name="Faro C."/>
            <person name="Guimaraes J.B."/>
            <person name="Mendonca D."/>
            <person name="Nobrega F."/>
            <person name="Rodrigues L."/>
            <person name="Saibo N.J.M."/>
            <person name="Varela M.C."/>
            <person name="Egas C."/>
            <person name="Matos J."/>
            <person name="Miguel C.M."/>
            <person name="Oliveira M.M."/>
            <person name="Ricardo C.P."/>
            <person name="Goncalves S."/>
        </authorList>
    </citation>
    <scope>NUCLEOTIDE SEQUENCE [LARGE SCALE GENOMIC DNA]</scope>
    <source>
        <strain evidence="2">cv. HL8</strain>
    </source>
</reference>